<dbReference type="Gramene" id="OPUNC02G07570.1">
    <property type="protein sequence ID" value="OPUNC02G07570.1"/>
    <property type="gene ID" value="OPUNC02G07570"/>
</dbReference>
<proteinExistence type="predicted"/>
<dbReference type="AlphaFoldDB" id="A0A0E0JX97"/>
<sequence>MAAASAFSVRLEQSVAILIVLSLLLLPSFLLAAGAAGDDEPSSLKGSNSEAAMAIRSISMTKELQQQAHRSSLVPKANIILLSPLEAIVTEQVAQSCWGKNKLCAEMV</sequence>
<evidence type="ECO:0000313" key="3">
    <source>
        <dbReference type="Proteomes" id="UP000026962"/>
    </source>
</evidence>
<dbReference type="EnsemblPlants" id="OPUNC02G07570.1">
    <property type="protein sequence ID" value="OPUNC02G07570.1"/>
    <property type="gene ID" value="OPUNC02G07570"/>
</dbReference>
<protein>
    <submittedName>
        <fullName evidence="2">Uncharacterized protein</fullName>
    </submittedName>
</protein>
<dbReference type="HOGENOM" id="CLU_2201265_0_0_1"/>
<reference evidence="2" key="1">
    <citation type="submission" date="2015-04" db="UniProtKB">
        <authorList>
            <consortium name="EnsemblPlants"/>
        </authorList>
    </citation>
    <scope>IDENTIFICATION</scope>
</reference>
<feature type="signal peptide" evidence="1">
    <location>
        <begin position="1"/>
        <end position="32"/>
    </location>
</feature>
<accession>A0A0E0JX97</accession>
<keyword evidence="3" id="KW-1185">Reference proteome</keyword>
<evidence type="ECO:0000313" key="2">
    <source>
        <dbReference type="EnsemblPlants" id="OPUNC02G07570.1"/>
    </source>
</evidence>
<dbReference type="Proteomes" id="UP000026962">
    <property type="component" value="Chromosome 2"/>
</dbReference>
<keyword evidence="1" id="KW-0732">Signal</keyword>
<reference evidence="2" key="2">
    <citation type="submission" date="2018-05" db="EMBL/GenBank/DDBJ databases">
        <title>OpunRS2 (Oryza punctata Reference Sequence Version 2).</title>
        <authorList>
            <person name="Zhang J."/>
            <person name="Kudrna D."/>
            <person name="Lee S."/>
            <person name="Talag J."/>
            <person name="Welchert J."/>
            <person name="Wing R.A."/>
        </authorList>
    </citation>
    <scope>NUCLEOTIDE SEQUENCE [LARGE SCALE GENOMIC DNA]</scope>
</reference>
<organism evidence="2">
    <name type="scientific">Oryza punctata</name>
    <name type="common">Red rice</name>
    <dbReference type="NCBI Taxonomy" id="4537"/>
    <lineage>
        <taxon>Eukaryota</taxon>
        <taxon>Viridiplantae</taxon>
        <taxon>Streptophyta</taxon>
        <taxon>Embryophyta</taxon>
        <taxon>Tracheophyta</taxon>
        <taxon>Spermatophyta</taxon>
        <taxon>Magnoliopsida</taxon>
        <taxon>Liliopsida</taxon>
        <taxon>Poales</taxon>
        <taxon>Poaceae</taxon>
        <taxon>BOP clade</taxon>
        <taxon>Oryzoideae</taxon>
        <taxon>Oryzeae</taxon>
        <taxon>Oryzinae</taxon>
        <taxon>Oryza</taxon>
    </lineage>
</organism>
<feature type="chain" id="PRO_5002364427" evidence="1">
    <location>
        <begin position="33"/>
        <end position="108"/>
    </location>
</feature>
<evidence type="ECO:0000256" key="1">
    <source>
        <dbReference type="SAM" id="SignalP"/>
    </source>
</evidence>
<name>A0A0E0JX97_ORYPU</name>